<accession>A0ABR2LL68</accession>
<gene>
    <name evidence="2" type="primary">CML14</name>
    <name evidence="2" type="ORF">KSP40_PGU020665</name>
</gene>
<comment type="caution">
    <text evidence="2">The sequence shown here is derived from an EMBL/GenBank/DDBJ whole genome shotgun (WGS) entry which is preliminary data.</text>
</comment>
<keyword evidence="3" id="KW-1185">Reference proteome</keyword>
<evidence type="ECO:0000313" key="2">
    <source>
        <dbReference type="EMBL" id="KAK8943827.1"/>
    </source>
</evidence>
<sequence length="128" mass="13887">MDANGNGTGEFEELAGGDRASDEREALVNQEQLLDGVQVLRSCGNGYISAAELARPWRGWAKPNFCELNAMMREADTTAMGLSASASSPRHGQIRTEFLGLAVAFLGLDRPSSFSFRLTLAMSFHLFV</sequence>
<proteinExistence type="predicted"/>
<protein>
    <submittedName>
        <fullName evidence="2">Calcium-binding protein CML14</fullName>
    </submittedName>
</protein>
<organism evidence="2 3">
    <name type="scientific">Platanthera guangdongensis</name>
    <dbReference type="NCBI Taxonomy" id="2320717"/>
    <lineage>
        <taxon>Eukaryota</taxon>
        <taxon>Viridiplantae</taxon>
        <taxon>Streptophyta</taxon>
        <taxon>Embryophyta</taxon>
        <taxon>Tracheophyta</taxon>
        <taxon>Spermatophyta</taxon>
        <taxon>Magnoliopsida</taxon>
        <taxon>Liliopsida</taxon>
        <taxon>Asparagales</taxon>
        <taxon>Orchidaceae</taxon>
        <taxon>Orchidoideae</taxon>
        <taxon>Orchideae</taxon>
        <taxon>Orchidinae</taxon>
        <taxon>Platanthera</taxon>
    </lineage>
</organism>
<feature type="region of interest" description="Disordered" evidence="1">
    <location>
        <begin position="1"/>
        <end position="22"/>
    </location>
</feature>
<evidence type="ECO:0000313" key="3">
    <source>
        <dbReference type="Proteomes" id="UP001412067"/>
    </source>
</evidence>
<dbReference type="EMBL" id="JBBWWR010000018">
    <property type="protein sequence ID" value="KAK8943827.1"/>
    <property type="molecule type" value="Genomic_DNA"/>
</dbReference>
<evidence type="ECO:0000256" key="1">
    <source>
        <dbReference type="SAM" id="MobiDB-lite"/>
    </source>
</evidence>
<name>A0ABR2LL68_9ASPA</name>
<dbReference type="Proteomes" id="UP001412067">
    <property type="component" value="Unassembled WGS sequence"/>
</dbReference>
<reference evidence="2 3" key="1">
    <citation type="journal article" date="2022" name="Nat. Plants">
        <title>Genomes of leafy and leafless Platanthera orchids illuminate the evolution of mycoheterotrophy.</title>
        <authorList>
            <person name="Li M.H."/>
            <person name="Liu K.W."/>
            <person name="Li Z."/>
            <person name="Lu H.C."/>
            <person name="Ye Q.L."/>
            <person name="Zhang D."/>
            <person name="Wang J.Y."/>
            <person name="Li Y.F."/>
            <person name="Zhong Z.M."/>
            <person name="Liu X."/>
            <person name="Yu X."/>
            <person name="Liu D.K."/>
            <person name="Tu X.D."/>
            <person name="Liu B."/>
            <person name="Hao Y."/>
            <person name="Liao X.Y."/>
            <person name="Jiang Y.T."/>
            <person name="Sun W.H."/>
            <person name="Chen J."/>
            <person name="Chen Y.Q."/>
            <person name="Ai Y."/>
            <person name="Zhai J.W."/>
            <person name="Wu S.S."/>
            <person name="Zhou Z."/>
            <person name="Hsiao Y.Y."/>
            <person name="Wu W.L."/>
            <person name="Chen Y.Y."/>
            <person name="Lin Y.F."/>
            <person name="Hsu J.L."/>
            <person name="Li C.Y."/>
            <person name="Wang Z.W."/>
            <person name="Zhao X."/>
            <person name="Zhong W.Y."/>
            <person name="Ma X.K."/>
            <person name="Ma L."/>
            <person name="Huang J."/>
            <person name="Chen G.Z."/>
            <person name="Huang M.Z."/>
            <person name="Huang L."/>
            <person name="Peng D.H."/>
            <person name="Luo Y.B."/>
            <person name="Zou S.Q."/>
            <person name="Chen S.P."/>
            <person name="Lan S."/>
            <person name="Tsai W.C."/>
            <person name="Van de Peer Y."/>
            <person name="Liu Z.J."/>
        </authorList>
    </citation>
    <scope>NUCLEOTIDE SEQUENCE [LARGE SCALE GENOMIC DNA]</scope>
    <source>
        <strain evidence="2">Lor288</strain>
    </source>
</reference>